<dbReference type="GO" id="GO:0018064">
    <property type="term" value="F:protein-L-histidine N-tele-methyltransferase activity"/>
    <property type="evidence" value="ECO:0007669"/>
    <property type="project" value="UniProtKB-EC"/>
</dbReference>
<dbReference type="Pfam" id="PF10294">
    <property type="entry name" value="Methyltransf_16"/>
    <property type="match status" value="1"/>
</dbReference>
<evidence type="ECO:0000256" key="1">
    <source>
        <dbReference type="ARBA" id="ARBA00004123"/>
    </source>
</evidence>
<dbReference type="OMA" id="IKKCMSH"/>
<keyword evidence="5" id="KW-0489">Methyltransferase</keyword>
<comment type="caution">
    <text evidence="10">The sequence shown here is derived from an EMBL/GenBank/DDBJ whole genome shotgun (WGS) entry which is preliminary data.</text>
</comment>
<dbReference type="GO" id="GO:0005634">
    <property type="term" value="C:nucleus"/>
    <property type="evidence" value="ECO:0007669"/>
    <property type="project" value="UniProtKB-SubCell"/>
</dbReference>
<reference evidence="10 11" key="1">
    <citation type="journal article" date="2018" name="Nat. Ecol. Evol.">
        <title>Genomic signatures of mitonuclear coevolution across populations of Tigriopus californicus.</title>
        <authorList>
            <person name="Barreto F.S."/>
            <person name="Watson E.T."/>
            <person name="Lima T.G."/>
            <person name="Willett C.S."/>
            <person name="Edmands S."/>
            <person name="Li W."/>
            <person name="Burton R.S."/>
        </authorList>
    </citation>
    <scope>NUCLEOTIDE SEQUENCE [LARGE SCALE GENOMIC DNA]</scope>
    <source>
        <strain evidence="10 11">San Diego</strain>
    </source>
</reference>
<dbReference type="CDD" id="cd02440">
    <property type="entry name" value="AdoMet_MTases"/>
    <property type="match status" value="1"/>
</dbReference>
<comment type="similarity">
    <text evidence="9">Belongs to the methyltransferase superfamily. METTL18 family.</text>
</comment>
<comment type="subcellular location">
    <subcellularLocation>
        <location evidence="2">Cytoplasm</location>
    </subcellularLocation>
    <subcellularLocation>
        <location evidence="1">Nucleus</location>
    </subcellularLocation>
</comment>
<dbReference type="InterPro" id="IPR029063">
    <property type="entry name" value="SAM-dependent_MTases_sf"/>
</dbReference>
<evidence type="ECO:0000313" key="11">
    <source>
        <dbReference type="Proteomes" id="UP000318571"/>
    </source>
</evidence>
<dbReference type="SUPFAM" id="SSF53335">
    <property type="entry name" value="S-adenosyl-L-methionine-dependent methyltransferases"/>
    <property type="match status" value="1"/>
</dbReference>
<evidence type="ECO:0000256" key="8">
    <source>
        <dbReference type="ARBA" id="ARBA00023242"/>
    </source>
</evidence>
<evidence type="ECO:0000256" key="9">
    <source>
        <dbReference type="ARBA" id="ARBA00038126"/>
    </source>
</evidence>
<accession>A0A553NBJ0</accession>
<protein>
    <recommendedName>
        <fullName evidence="3">protein-histidine N-methyltransferase</fullName>
        <ecNumber evidence="3">2.1.1.85</ecNumber>
    </recommendedName>
</protein>
<dbReference type="Proteomes" id="UP000318571">
    <property type="component" value="Chromosome 10"/>
</dbReference>
<keyword evidence="7" id="KW-0949">S-adenosyl-L-methionine</keyword>
<keyword evidence="11" id="KW-1185">Reference proteome</keyword>
<dbReference type="OrthoDB" id="1723750at2759"/>
<dbReference type="EMBL" id="VCGU01000458">
    <property type="protein sequence ID" value="TRY62816.1"/>
    <property type="molecule type" value="Genomic_DNA"/>
</dbReference>
<evidence type="ECO:0000256" key="2">
    <source>
        <dbReference type="ARBA" id="ARBA00004496"/>
    </source>
</evidence>
<evidence type="ECO:0000256" key="4">
    <source>
        <dbReference type="ARBA" id="ARBA00022490"/>
    </source>
</evidence>
<name>A0A553NBJ0_TIGCA</name>
<evidence type="ECO:0000256" key="5">
    <source>
        <dbReference type="ARBA" id="ARBA00022603"/>
    </source>
</evidence>
<dbReference type="STRING" id="6832.A0A553NBJ0"/>
<evidence type="ECO:0000313" key="10">
    <source>
        <dbReference type="EMBL" id="TRY62816.1"/>
    </source>
</evidence>
<dbReference type="GO" id="GO:0032259">
    <property type="term" value="P:methylation"/>
    <property type="evidence" value="ECO:0007669"/>
    <property type="project" value="UniProtKB-KW"/>
</dbReference>
<dbReference type="GO" id="GO:0005737">
    <property type="term" value="C:cytoplasm"/>
    <property type="evidence" value="ECO:0007669"/>
    <property type="project" value="UniProtKB-SubCell"/>
</dbReference>
<evidence type="ECO:0000256" key="7">
    <source>
        <dbReference type="ARBA" id="ARBA00022691"/>
    </source>
</evidence>
<dbReference type="EC" id="2.1.1.85" evidence="3"/>
<keyword evidence="6" id="KW-0808">Transferase</keyword>
<keyword evidence="8" id="KW-0539">Nucleus</keyword>
<proteinExistence type="inferred from homology"/>
<evidence type="ECO:0000256" key="6">
    <source>
        <dbReference type="ARBA" id="ARBA00022679"/>
    </source>
</evidence>
<organism evidence="10 11">
    <name type="scientific">Tigriopus californicus</name>
    <name type="common">Marine copepod</name>
    <dbReference type="NCBI Taxonomy" id="6832"/>
    <lineage>
        <taxon>Eukaryota</taxon>
        <taxon>Metazoa</taxon>
        <taxon>Ecdysozoa</taxon>
        <taxon>Arthropoda</taxon>
        <taxon>Crustacea</taxon>
        <taxon>Multicrustacea</taxon>
        <taxon>Hexanauplia</taxon>
        <taxon>Copepoda</taxon>
        <taxon>Harpacticoida</taxon>
        <taxon>Harpacticidae</taxon>
        <taxon>Tigriopus</taxon>
    </lineage>
</organism>
<sequence>MFKFNFNQSDQDLPQVLKKTEPTTKIDWLESKVHSIPKESESRDFPSLNIPISKDLTLKVIQSHEISAQLIESNDNLTSVLGESDLQPGVYEGGLKIWECSEDLAKYLERDLPADLSSFRVLELGCGAALPGLVCLRRGAHVDFQDYNPEVLDHVTIPNYLLNRDKSRDINSTFLSGDWDAVRASLTKDSCTYDLILASETIYNPDNYAKLIRTFRDLLSKDSKSSVLLAAKTHYFGVGGGTRQFEEELTRTGDWDIQNVSKTHDGVQREIIRISRK</sequence>
<dbReference type="Gene3D" id="3.40.50.150">
    <property type="entry name" value="Vaccinia Virus protein VP39"/>
    <property type="match status" value="1"/>
</dbReference>
<gene>
    <name evidence="10" type="ORF">TCAL_04926</name>
</gene>
<keyword evidence="4" id="KW-0963">Cytoplasm</keyword>
<dbReference type="PANTHER" id="PTHR14614">
    <property type="entry name" value="HEPATOCELLULAR CARCINOMA-ASSOCIATED ANTIGEN"/>
    <property type="match status" value="1"/>
</dbReference>
<dbReference type="PANTHER" id="PTHR14614:SF39">
    <property type="entry name" value="HISTIDINE PROTEIN METHYLTRANSFERASE 1 HOMOLOG"/>
    <property type="match status" value="1"/>
</dbReference>
<evidence type="ECO:0000256" key="3">
    <source>
        <dbReference type="ARBA" id="ARBA00012533"/>
    </source>
</evidence>
<dbReference type="AlphaFoldDB" id="A0A553NBJ0"/>
<dbReference type="InterPro" id="IPR019410">
    <property type="entry name" value="Methyltransf_16"/>
</dbReference>